<reference evidence="4" key="1">
    <citation type="submission" date="2025-08" db="UniProtKB">
        <authorList>
            <consortium name="Ensembl"/>
        </authorList>
    </citation>
    <scope>IDENTIFICATION</scope>
</reference>
<evidence type="ECO:0000313" key="5">
    <source>
        <dbReference type="Proteomes" id="UP000261540"/>
    </source>
</evidence>
<dbReference type="GO" id="GO:0015629">
    <property type="term" value="C:actin cytoskeleton"/>
    <property type="evidence" value="ECO:0007669"/>
    <property type="project" value="TreeGrafter"/>
</dbReference>
<proteinExistence type="inferred from homology"/>
<dbReference type="Ensembl" id="ENSPKIT00000039725.1">
    <property type="protein sequence ID" value="ENSPKIP00000015263.1"/>
    <property type="gene ID" value="ENSPKIG00000002037.1"/>
</dbReference>
<dbReference type="Proteomes" id="UP000261540">
    <property type="component" value="Unplaced"/>
</dbReference>
<dbReference type="PANTHER" id="PTHR15941:SF9">
    <property type="entry name" value="MYOZENIN-2"/>
    <property type="match status" value="1"/>
</dbReference>
<keyword evidence="2" id="KW-0597">Phosphoprotein</keyword>
<evidence type="ECO:0000256" key="2">
    <source>
        <dbReference type="ARBA" id="ARBA00022553"/>
    </source>
</evidence>
<name>A0A3B3RA65_9TELE</name>
<dbReference type="STRING" id="1676925.ENSPKIP00000015263"/>
<sequence length="325" mass="36481">MSRVTMMTTREKKMQAAAICQEVRAYDGNAMDLGKKLSTPKDIMLEELSLLSNKGSRLFKMRQRRSDKYTFESIQNEANAQLDNGVQGQSRENEEGKGDGSGPGAKTPANAPDPRSPPHPNNIAPGYGGPLKDVPPEKFNTTAVPKSYQSPWEQAIIHDPALAETLHAQMPVPEPQPEMPDYKSFNRYDTHSSHRRSTFLLPPWEDMHHLWVPKDARKVGKHWATARTTLPEKPCNSFQIHAVVLIYSAWKFPCFGFKTKCTVSFPGSTNFGTRVRVSCVWSLHVLPIPLWGFLCVFWFPVLGISSLEATNPDQDFLSINQVTTL</sequence>
<protein>
    <submittedName>
        <fullName evidence="4">Myozenin 2b</fullName>
    </submittedName>
</protein>
<dbReference type="InterPro" id="IPR008438">
    <property type="entry name" value="MYOZ"/>
</dbReference>
<dbReference type="GO" id="GO:0030018">
    <property type="term" value="C:Z disc"/>
    <property type="evidence" value="ECO:0007669"/>
    <property type="project" value="InterPro"/>
</dbReference>
<evidence type="ECO:0000256" key="3">
    <source>
        <dbReference type="SAM" id="MobiDB-lite"/>
    </source>
</evidence>
<reference evidence="4" key="2">
    <citation type="submission" date="2025-09" db="UniProtKB">
        <authorList>
            <consortium name="Ensembl"/>
        </authorList>
    </citation>
    <scope>IDENTIFICATION</scope>
</reference>
<dbReference type="PANTHER" id="PTHR15941">
    <property type="entry name" value="MYOZENIN"/>
    <property type="match status" value="1"/>
</dbReference>
<accession>A0A3B3RA65</accession>
<dbReference type="AlphaFoldDB" id="A0A3B3RA65"/>
<dbReference type="GO" id="GO:0003779">
    <property type="term" value="F:actin binding"/>
    <property type="evidence" value="ECO:0007669"/>
    <property type="project" value="TreeGrafter"/>
</dbReference>
<dbReference type="GeneTree" id="ENSGT00950000183027"/>
<organism evidence="4 5">
    <name type="scientific">Paramormyrops kingsleyae</name>
    <dbReference type="NCBI Taxonomy" id="1676925"/>
    <lineage>
        <taxon>Eukaryota</taxon>
        <taxon>Metazoa</taxon>
        <taxon>Chordata</taxon>
        <taxon>Craniata</taxon>
        <taxon>Vertebrata</taxon>
        <taxon>Euteleostomi</taxon>
        <taxon>Actinopterygii</taxon>
        <taxon>Neopterygii</taxon>
        <taxon>Teleostei</taxon>
        <taxon>Osteoglossocephala</taxon>
        <taxon>Osteoglossomorpha</taxon>
        <taxon>Osteoglossiformes</taxon>
        <taxon>Mormyridae</taxon>
        <taxon>Paramormyrops</taxon>
    </lineage>
</organism>
<comment type="similarity">
    <text evidence="1">Belongs to the myozenin family.</text>
</comment>
<feature type="region of interest" description="Disordered" evidence="3">
    <location>
        <begin position="73"/>
        <end position="138"/>
    </location>
</feature>
<feature type="compositionally biased region" description="Polar residues" evidence="3">
    <location>
        <begin position="73"/>
        <end position="90"/>
    </location>
</feature>
<keyword evidence="5" id="KW-1185">Reference proteome</keyword>
<evidence type="ECO:0000313" key="4">
    <source>
        <dbReference type="Ensembl" id="ENSPKIP00000015263.1"/>
    </source>
</evidence>
<dbReference type="GO" id="GO:0051373">
    <property type="term" value="F:FATZ binding"/>
    <property type="evidence" value="ECO:0007669"/>
    <property type="project" value="TreeGrafter"/>
</dbReference>
<dbReference type="Pfam" id="PF05556">
    <property type="entry name" value="Calsarcin"/>
    <property type="match status" value="1"/>
</dbReference>
<evidence type="ECO:0000256" key="1">
    <source>
        <dbReference type="ARBA" id="ARBA00009126"/>
    </source>
</evidence>
<dbReference type="GO" id="GO:0031433">
    <property type="term" value="F:telethonin binding"/>
    <property type="evidence" value="ECO:0007669"/>
    <property type="project" value="TreeGrafter"/>
</dbReference>